<proteinExistence type="predicted"/>
<dbReference type="Proteomes" id="UP000526233">
    <property type="component" value="Unassembled WGS sequence"/>
</dbReference>
<reference evidence="2 3" key="1">
    <citation type="submission" date="2018-11" db="EMBL/GenBank/DDBJ databases">
        <title>Genome sequencing and analysis.</title>
        <authorList>
            <person name="Huang Y.-T."/>
        </authorList>
    </citation>
    <scope>NUCLEOTIDE SEQUENCE [LARGE SCALE GENOMIC DNA]</scope>
    <source>
        <strain evidence="2 3">SHIN</strain>
    </source>
</reference>
<name>A0A7Y3WWA8_9HYPH</name>
<gene>
    <name evidence="2" type="ORF">EHE22_05910</name>
</gene>
<evidence type="ECO:0000256" key="1">
    <source>
        <dbReference type="SAM" id="MobiDB-lite"/>
    </source>
</evidence>
<evidence type="ECO:0008006" key="4">
    <source>
        <dbReference type="Google" id="ProtNLM"/>
    </source>
</evidence>
<dbReference type="AlphaFoldDB" id="A0A7Y3WWA8"/>
<protein>
    <recommendedName>
        <fullName evidence="4">Phage portal protein</fullName>
    </recommendedName>
</protein>
<accession>A0A7Y3WWA8</accession>
<comment type="caution">
    <text evidence="2">The sequence shown here is derived from an EMBL/GenBank/DDBJ whole genome shotgun (WGS) entry which is preliminary data.</text>
</comment>
<evidence type="ECO:0000313" key="3">
    <source>
        <dbReference type="Proteomes" id="UP000526233"/>
    </source>
</evidence>
<dbReference type="Gene3D" id="2.10.10.20">
    <property type="entry name" value="Carbohydrate-binding module superfamily 5/12"/>
    <property type="match status" value="1"/>
</dbReference>
<dbReference type="RefSeq" id="WP_171379711.1">
    <property type="nucleotide sequence ID" value="NZ_PKQI01000001.1"/>
</dbReference>
<sequence length="192" mass="21267">MQLDFEKLATSMMLPVKGYIDKIHAAFSDSVAKLSERITKLEAVEVKEPRDGRDADPALMLKMVETTVAGIPIPKDGKDGLGFDDLDVSFDGERTFKMRFANGDNVKEFEFKAPFMLYRGVYKSGENYEQGDTVTWDGSCWVARKANADKPGDGENWQLAVKRGRNGRTSSNDDAKSVEPVRIAFKGAKSDG</sequence>
<feature type="region of interest" description="Disordered" evidence="1">
    <location>
        <begin position="149"/>
        <end position="179"/>
    </location>
</feature>
<dbReference type="EMBL" id="PKQI01000001">
    <property type="protein sequence ID" value="NNV19963.1"/>
    <property type="molecule type" value="Genomic_DNA"/>
</dbReference>
<evidence type="ECO:0000313" key="2">
    <source>
        <dbReference type="EMBL" id="NNV19963.1"/>
    </source>
</evidence>
<organism evidence="2 3">
    <name type="scientific">Brucella pseudogrignonensis</name>
    <dbReference type="NCBI Taxonomy" id="419475"/>
    <lineage>
        <taxon>Bacteria</taxon>
        <taxon>Pseudomonadati</taxon>
        <taxon>Pseudomonadota</taxon>
        <taxon>Alphaproteobacteria</taxon>
        <taxon>Hyphomicrobiales</taxon>
        <taxon>Brucellaceae</taxon>
        <taxon>Brucella/Ochrobactrum group</taxon>
        <taxon>Brucella</taxon>
    </lineage>
</organism>